<dbReference type="PROSITE" id="PS00211">
    <property type="entry name" value="ABC_TRANSPORTER_1"/>
    <property type="match status" value="1"/>
</dbReference>
<dbReference type="AlphaFoldDB" id="A0A0P7IWF2"/>
<dbReference type="PANTHER" id="PTHR42711:SF17">
    <property type="entry name" value="ABC TRANSPORTER ATP-BINDING PROTEIN"/>
    <property type="match status" value="1"/>
</dbReference>
<evidence type="ECO:0000256" key="1">
    <source>
        <dbReference type="ARBA" id="ARBA00022448"/>
    </source>
</evidence>
<feature type="domain" description="HTH cro/C1-type" evidence="5">
    <location>
        <begin position="13"/>
        <end position="67"/>
    </location>
</feature>
<dbReference type="InterPro" id="IPR027417">
    <property type="entry name" value="P-loop_NTPase"/>
</dbReference>
<protein>
    <submittedName>
        <fullName evidence="6">ABC transporter ATP-binding protein</fullName>
    </submittedName>
</protein>
<dbReference type="GO" id="GO:0016887">
    <property type="term" value="F:ATP hydrolysis activity"/>
    <property type="evidence" value="ECO:0007669"/>
    <property type="project" value="InterPro"/>
</dbReference>
<gene>
    <name evidence="6" type="ORF">RZ78_02400</name>
</gene>
<evidence type="ECO:0000313" key="7">
    <source>
        <dbReference type="Proteomes" id="UP000050269"/>
    </source>
</evidence>
<keyword evidence="3 6" id="KW-0067">ATP-binding</keyword>
<proteinExistence type="predicted"/>
<dbReference type="Pfam" id="PF01381">
    <property type="entry name" value="HTH_3"/>
    <property type="match status" value="1"/>
</dbReference>
<dbReference type="SMART" id="SM00382">
    <property type="entry name" value="AAA"/>
    <property type="match status" value="1"/>
</dbReference>
<keyword evidence="1" id="KW-0813">Transport</keyword>
<feature type="domain" description="ABC transporter" evidence="4">
    <location>
        <begin position="76"/>
        <end position="294"/>
    </location>
</feature>
<dbReference type="InterPro" id="IPR003593">
    <property type="entry name" value="AAA+_ATPase"/>
</dbReference>
<dbReference type="PROSITE" id="PS50893">
    <property type="entry name" value="ABC_TRANSPORTER_2"/>
    <property type="match status" value="1"/>
</dbReference>
<comment type="caution">
    <text evidence="6">The sequence shown here is derived from an EMBL/GenBank/DDBJ whole genome shotgun (WGS) entry which is preliminary data.</text>
</comment>
<accession>A0A0P7IWF2</accession>
<dbReference type="CDD" id="cd00093">
    <property type="entry name" value="HTH_XRE"/>
    <property type="match status" value="1"/>
</dbReference>
<dbReference type="EMBL" id="JXDF01000031">
    <property type="protein sequence ID" value="KPN79485.1"/>
    <property type="molecule type" value="Genomic_DNA"/>
</dbReference>
<dbReference type="Gene3D" id="1.10.260.40">
    <property type="entry name" value="lambda repressor-like DNA-binding domains"/>
    <property type="match status" value="1"/>
</dbReference>
<reference evidence="6 7" key="1">
    <citation type="journal article" date="2015" name="Genome Biol. Evol.">
        <title>Functionally Structured Genomes in Lactobacillus kunkeei Colonizing the Honey Crop and Food Products of Honeybees and Stingless Bees.</title>
        <authorList>
            <person name="Tamarit D."/>
            <person name="Ellegaard K.M."/>
            <person name="Wikander J."/>
            <person name="Olofsson T."/>
            <person name="Vasquez A."/>
            <person name="Andersson S.G."/>
        </authorList>
    </citation>
    <scope>NUCLEOTIDE SEQUENCE [LARGE SCALE GENOMIC DNA]</scope>
    <source>
        <strain evidence="6 7">LMbo</strain>
    </source>
</reference>
<dbReference type="PROSITE" id="PS50943">
    <property type="entry name" value="HTH_CROC1"/>
    <property type="match status" value="1"/>
</dbReference>
<dbReference type="PANTHER" id="PTHR42711">
    <property type="entry name" value="ABC TRANSPORTER ATP-BINDING PROTEIN"/>
    <property type="match status" value="1"/>
</dbReference>
<dbReference type="InterPro" id="IPR003439">
    <property type="entry name" value="ABC_transporter-like_ATP-bd"/>
</dbReference>
<dbReference type="InterPro" id="IPR017871">
    <property type="entry name" value="ABC_transporter-like_CS"/>
</dbReference>
<dbReference type="SUPFAM" id="SSF52540">
    <property type="entry name" value="P-loop containing nucleoside triphosphate hydrolases"/>
    <property type="match status" value="1"/>
</dbReference>
<dbReference type="GO" id="GO:0003677">
    <property type="term" value="F:DNA binding"/>
    <property type="evidence" value="ECO:0007669"/>
    <property type="project" value="InterPro"/>
</dbReference>
<dbReference type="Pfam" id="PF00005">
    <property type="entry name" value="ABC_tran"/>
    <property type="match status" value="1"/>
</dbReference>
<dbReference type="PATRIC" id="fig|148814.13.peg.1377"/>
<dbReference type="InterPro" id="IPR001387">
    <property type="entry name" value="Cro/C1-type_HTH"/>
</dbReference>
<dbReference type="InterPro" id="IPR010982">
    <property type="entry name" value="Lambda_DNA-bd_dom_sf"/>
</dbReference>
<dbReference type="SMART" id="SM00530">
    <property type="entry name" value="HTH_XRE"/>
    <property type="match status" value="1"/>
</dbReference>
<evidence type="ECO:0000259" key="4">
    <source>
        <dbReference type="PROSITE" id="PS50893"/>
    </source>
</evidence>
<sequence>MNYMEKNIFSSKLIGLRRKNQLSQAALANKLFVTRQSISKWENGESEPSIDKLISISEIFNTSLDNLIMGNKSDKDKLVSIKHLNKSYDNQVLNDLSLDIYDNERIALLGLNGSGKTTMISIMTGLKKADSGNVKFSFNKKKGLKLMPQNDVLINDMKVIELIKLTQLLNKVKNNNHVESLVKEFNFSELMDHYVGSLSGGQKRRLSLLLSLMAPSKLLVLDEPTVGMDLETIDILWHHLEHVTGSILMVTHDFNQIDKFFSRVLLLKDGKIESDMNVDKIHSHNQTVEQWYRANNGGLNHD</sequence>
<dbReference type="Proteomes" id="UP000050269">
    <property type="component" value="Unassembled WGS sequence"/>
</dbReference>
<evidence type="ECO:0000313" key="6">
    <source>
        <dbReference type="EMBL" id="KPN79485.1"/>
    </source>
</evidence>
<organism evidence="6 7">
    <name type="scientific">Apilactobacillus kunkeei</name>
    <dbReference type="NCBI Taxonomy" id="148814"/>
    <lineage>
        <taxon>Bacteria</taxon>
        <taxon>Bacillati</taxon>
        <taxon>Bacillota</taxon>
        <taxon>Bacilli</taxon>
        <taxon>Lactobacillales</taxon>
        <taxon>Lactobacillaceae</taxon>
        <taxon>Apilactobacillus</taxon>
    </lineage>
</organism>
<dbReference type="GO" id="GO:0005524">
    <property type="term" value="F:ATP binding"/>
    <property type="evidence" value="ECO:0007669"/>
    <property type="project" value="UniProtKB-KW"/>
</dbReference>
<dbReference type="InterPro" id="IPR050763">
    <property type="entry name" value="ABC_transporter_ATP-binding"/>
</dbReference>
<evidence type="ECO:0000256" key="3">
    <source>
        <dbReference type="ARBA" id="ARBA00022840"/>
    </source>
</evidence>
<evidence type="ECO:0000256" key="2">
    <source>
        <dbReference type="ARBA" id="ARBA00022741"/>
    </source>
</evidence>
<dbReference type="Gene3D" id="3.40.50.300">
    <property type="entry name" value="P-loop containing nucleotide triphosphate hydrolases"/>
    <property type="match status" value="1"/>
</dbReference>
<dbReference type="SUPFAM" id="SSF47413">
    <property type="entry name" value="lambda repressor-like DNA-binding domains"/>
    <property type="match status" value="1"/>
</dbReference>
<evidence type="ECO:0000259" key="5">
    <source>
        <dbReference type="PROSITE" id="PS50943"/>
    </source>
</evidence>
<keyword evidence="2" id="KW-0547">Nucleotide-binding</keyword>
<name>A0A0P7IWF2_9LACO</name>